<dbReference type="PROSITE" id="PS50110">
    <property type="entry name" value="RESPONSE_REGULATORY"/>
    <property type="match status" value="1"/>
</dbReference>
<evidence type="ECO:0000256" key="1">
    <source>
        <dbReference type="ARBA" id="ARBA00022553"/>
    </source>
</evidence>
<feature type="domain" description="HTH luxR-type" evidence="6">
    <location>
        <begin position="144"/>
        <end position="209"/>
    </location>
</feature>
<dbReference type="GO" id="GO:0003677">
    <property type="term" value="F:DNA binding"/>
    <property type="evidence" value="ECO:0007669"/>
    <property type="project" value="UniProtKB-KW"/>
</dbReference>
<accession>A0A931N691</accession>
<comment type="caution">
    <text evidence="8">The sequence shown here is derived from an EMBL/GenBank/DDBJ whole genome shotgun (WGS) entry which is preliminary data.</text>
</comment>
<feature type="modified residue" description="4-aspartylphosphate" evidence="5">
    <location>
        <position position="54"/>
    </location>
</feature>
<evidence type="ECO:0000256" key="2">
    <source>
        <dbReference type="ARBA" id="ARBA00023015"/>
    </source>
</evidence>
<dbReference type="PROSITE" id="PS50043">
    <property type="entry name" value="HTH_LUXR_2"/>
    <property type="match status" value="1"/>
</dbReference>
<evidence type="ECO:0000256" key="5">
    <source>
        <dbReference type="PROSITE-ProRule" id="PRU00169"/>
    </source>
</evidence>
<dbReference type="SMART" id="SM00421">
    <property type="entry name" value="HTH_LUXR"/>
    <property type="match status" value="1"/>
</dbReference>
<dbReference type="Proteomes" id="UP000655751">
    <property type="component" value="Unassembled WGS sequence"/>
</dbReference>
<dbReference type="PANTHER" id="PTHR43214">
    <property type="entry name" value="TWO-COMPONENT RESPONSE REGULATOR"/>
    <property type="match status" value="1"/>
</dbReference>
<keyword evidence="2" id="KW-0805">Transcription regulation</keyword>
<sequence length="211" mass="22507">MIRVLLVDDQALVRSGLRMLCDSADDIEVVGEASCGASAVRRTLAERPSVVLMDLRMPGVDGIEATRRITDSAPRTKVVVLTTFDDDEHLFPALRAGACGFLGKDSSPPRILDAIRRAAAGDSPFGPDVLRRVVRRATGDRDTADESAAALTPREREVVRLVGSGATNQEIAVALHLGITTVKSYLATAMTKTGARNRVLLAVYAVRNGLA</sequence>
<dbReference type="SUPFAM" id="SSF46894">
    <property type="entry name" value="C-terminal effector domain of the bipartite response regulators"/>
    <property type="match status" value="1"/>
</dbReference>
<keyword evidence="9" id="KW-1185">Reference proteome</keyword>
<evidence type="ECO:0000259" key="7">
    <source>
        <dbReference type="PROSITE" id="PS50110"/>
    </source>
</evidence>
<protein>
    <submittedName>
        <fullName evidence="8">Response regulator transcription factor</fullName>
    </submittedName>
</protein>
<evidence type="ECO:0000256" key="3">
    <source>
        <dbReference type="ARBA" id="ARBA00023125"/>
    </source>
</evidence>
<dbReference type="EMBL" id="JADMLG010000014">
    <property type="protein sequence ID" value="MBH0780246.1"/>
    <property type="molecule type" value="Genomic_DNA"/>
</dbReference>
<dbReference type="Pfam" id="PF00072">
    <property type="entry name" value="Response_reg"/>
    <property type="match status" value="1"/>
</dbReference>
<dbReference type="InterPro" id="IPR001789">
    <property type="entry name" value="Sig_transdc_resp-reg_receiver"/>
</dbReference>
<dbReference type="InterPro" id="IPR000792">
    <property type="entry name" value="Tscrpt_reg_LuxR_C"/>
</dbReference>
<dbReference type="SUPFAM" id="SSF52172">
    <property type="entry name" value="CheY-like"/>
    <property type="match status" value="1"/>
</dbReference>
<keyword evidence="3" id="KW-0238">DNA-binding</keyword>
<dbReference type="Pfam" id="PF00196">
    <property type="entry name" value="GerE"/>
    <property type="match status" value="1"/>
</dbReference>
<dbReference type="CDD" id="cd06170">
    <property type="entry name" value="LuxR_C_like"/>
    <property type="match status" value="1"/>
</dbReference>
<dbReference type="AlphaFoldDB" id="A0A931N691"/>
<gene>
    <name evidence="8" type="ORF">IT779_28640</name>
</gene>
<dbReference type="GO" id="GO:0000160">
    <property type="term" value="P:phosphorelay signal transduction system"/>
    <property type="evidence" value="ECO:0007669"/>
    <property type="project" value="InterPro"/>
</dbReference>
<keyword evidence="1 5" id="KW-0597">Phosphoprotein</keyword>
<proteinExistence type="predicted"/>
<evidence type="ECO:0000259" key="6">
    <source>
        <dbReference type="PROSITE" id="PS50043"/>
    </source>
</evidence>
<dbReference type="SMART" id="SM00448">
    <property type="entry name" value="REC"/>
    <property type="match status" value="1"/>
</dbReference>
<dbReference type="InterPro" id="IPR011006">
    <property type="entry name" value="CheY-like_superfamily"/>
</dbReference>
<dbReference type="PRINTS" id="PR00038">
    <property type="entry name" value="HTHLUXR"/>
</dbReference>
<dbReference type="RefSeq" id="WP_196152552.1">
    <property type="nucleotide sequence ID" value="NZ_JADMLG010000014.1"/>
</dbReference>
<dbReference type="InterPro" id="IPR039420">
    <property type="entry name" value="WalR-like"/>
</dbReference>
<dbReference type="Gene3D" id="3.40.50.2300">
    <property type="match status" value="1"/>
</dbReference>
<dbReference type="PANTHER" id="PTHR43214:SF24">
    <property type="entry name" value="TRANSCRIPTIONAL REGULATORY PROTEIN NARL-RELATED"/>
    <property type="match status" value="1"/>
</dbReference>
<dbReference type="InterPro" id="IPR016032">
    <property type="entry name" value="Sig_transdc_resp-reg_C-effctor"/>
</dbReference>
<dbReference type="InterPro" id="IPR058245">
    <property type="entry name" value="NreC/VraR/RcsB-like_REC"/>
</dbReference>
<evidence type="ECO:0000256" key="4">
    <source>
        <dbReference type="ARBA" id="ARBA00023163"/>
    </source>
</evidence>
<evidence type="ECO:0000313" key="8">
    <source>
        <dbReference type="EMBL" id="MBH0780246.1"/>
    </source>
</evidence>
<organism evidence="8 9">
    <name type="scientific">Nocardia bovistercoris</name>
    <dbReference type="NCBI Taxonomy" id="2785916"/>
    <lineage>
        <taxon>Bacteria</taxon>
        <taxon>Bacillati</taxon>
        <taxon>Actinomycetota</taxon>
        <taxon>Actinomycetes</taxon>
        <taxon>Mycobacteriales</taxon>
        <taxon>Nocardiaceae</taxon>
        <taxon>Nocardia</taxon>
    </lineage>
</organism>
<feature type="domain" description="Response regulatory" evidence="7">
    <location>
        <begin position="3"/>
        <end position="119"/>
    </location>
</feature>
<dbReference type="CDD" id="cd17535">
    <property type="entry name" value="REC_NarL-like"/>
    <property type="match status" value="1"/>
</dbReference>
<keyword evidence="4" id="KW-0804">Transcription</keyword>
<evidence type="ECO:0000313" key="9">
    <source>
        <dbReference type="Proteomes" id="UP000655751"/>
    </source>
</evidence>
<name>A0A931N691_9NOCA</name>
<reference evidence="8" key="1">
    <citation type="submission" date="2020-11" db="EMBL/GenBank/DDBJ databases">
        <title>Nocardia NEAU-351.nov., a novel actinomycete isolated from the cow dung.</title>
        <authorList>
            <person name="Zhang X."/>
        </authorList>
    </citation>
    <scope>NUCLEOTIDE SEQUENCE</scope>
    <source>
        <strain evidence="8">NEAU-351</strain>
    </source>
</reference>
<dbReference type="GO" id="GO:0006355">
    <property type="term" value="P:regulation of DNA-templated transcription"/>
    <property type="evidence" value="ECO:0007669"/>
    <property type="project" value="InterPro"/>
</dbReference>